<dbReference type="Pfam" id="PF03466">
    <property type="entry name" value="LysR_substrate"/>
    <property type="match status" value="1"/>
</dbReference>
<dbReference type="AlphaFoldDB" id="A0A941CQH2"/>
<dbReference type="SUPFAM" id="SSF53850">
    <property type="entry name" value="Periplasmic binding protein-like II"/>
    <property type="match status" value="1"/>
</dbReference>
<sequence length="309" mass="35015">MLDFRHHTFLTLCASQSFTKTAELLNMTQPAVSQHIRYLEEVYGCLLVDTANRKIRITEEGERLKAYATTVFSDYRHFRDQLGSGDAGNWNFRFGATMSIGEYVMPPILARLLLQHPEAKIQMTVANTHDLLEKLSQGELDFLLVEGLFDKSAYDSLLFRREPFLPVCAGSSLWANEQVDFPQITGSRLILREPGSGSREILENLLQKNNFSLQAFDKIVEIGSIGAMKQLVAQGAGVTFLFAVTAKEEIENKTLAPMAIPGFCEEREFNFVFLKNTYFRDSLLSVAQEFIAMDEERERFKKCSIEPGL</sequence>
<comment type="similarity">
    <text evidence="1">Belongs to the LysR transcriptional regulatory family.</text>
</comment>
<protein>
    <submittedName>
        <fullName evidence="6">LysR family transcriptional regulator</fullName>
    </submittedName>
</protein>
<evidence type="ECO:0000256" key="3">
    <source>
        <dbReference type="ARBA" id="ARBA00023125"/>
    </source>
</evidence>
<reference evidence="6" key="1">
    <citation type="submission" date="2021-04" db="EMBL/GenBank/DDBJ databases">
        <title>Proteiniclasticum sedimins sp. nov., an obligate anaerobic bacterium isolated from anaerobic sludge.</title>
        <authorList>
            <person name="Liu J."/>
        </authorList>
    </citation>
    <scope>NUCLEOTIDE SEQUENCE</scope>
    <source>
        <strain evidence="6">BAD-10</strain>
    </source>
</reference>
<proteinExistence type="inferred from homology"/>
<dbReference type="Pfam" id="PF00126">
    <property type="entry name" value="HTH_1"/>
    <property type="match status" value="1"/>
</dbReference>
<dbReference type="InterPro" id="IPR036390">
    <property type="entry name" value="WH_DNA-bd_sf"/>
</dbReference>
<evidence type="ECO:0000313" key="6">
    <source>
        <dbReference type="EMBL" id="MBR0576362.1"/>
    </source>
</evidence>
<comment type="caution">
    <text evidence="6">The sequence shown here is derived from an EMBL/GenBank/DDBJ whole genome shotgun (WGS) entry which is preliminary data.</text>
</comment>
<keyword evidence="3" id="KW-0238">DNA-binding</keyword>
<dbReference type="GO" id="GO:0003700">
    <property type="term" value="F:DNA-binding transcription factor activity"/>
    <property type="evidence" value="ECO:0007669"/>
    <property type="project" value="InterPro"/>
</dbReference>
<dbReference type="RefSeq" id="WP_211801277.1">
    <property type="nucleotide sequence ID" value="NZ_JAGSCS010000010.1"/>
</dbReference>
<dbReference type="PRINTS" id="PR00039">
    <property type="entry name" value="HTHLYSR"/>
</dbReference>
<dbReference type="InterPro" id="IPR036388">
    <property type="entry name" value="WH-like_DNA-bd_sf"/>
</dbReference>
<dbReference type="PROSITE" id="PS50931">
    <property type="entry name" value="HTH_LYSR"/>
    <property type="match status" value="1"/>
</dbReference>
<feature type="domain" description="HTH lysR-type" evidence="5">
    <location>
        <begin position="2"/>
        <end position="58"/>
    </location>
</feature>
<evidence type="ECO:0000256" key="1">
    <source>
        <dbReference type="ARBA" id="ARBA00009437"/>
    </source>
</evidence>
<evidence type="ECO:0000259" key="5">
    <source>
        <dbReference type="PROSITE" id="PS50931"/>
    </source>
</evidence>
<accession>A0A941CQH2</accession>
<keyword evidence="7" id="KW-1185">Reference proteome</keyword>
<dbReference type="GO" id="GO:0000976">
    <property type="term" value="F:transcription cis-regulatory region binding"/>
    <property type="evidence" value="ECO:0007669"/>
    <property type="project" value="TreeGrafter"/>
</dbReference>
<evidence type="ECO:0000313" key="7">
    <source>
        <dbReference type="Proteomes" id="UP000675379"/>
    </source>
</evidence>
<dbReference type="SUPFAM" id="SSF46785">
    <property type="entry name" value="Winged helix' DNA-binding domain"/>
    <property type="match status" value="1"/>
</dbReference>
<dbReference type="PANTHER" id="PTHR30126">
    <property type="entry name" value="HTH-TYPE TRANSCRIPTIONAL REGULATOR"/>
    <property type="match status" value="1"/>
</dbReference>
<evidence type="ECO:0000256" key="2">
    <source>
        <dbReference type="ARBA" id="ARBA00023015"/>
    </source>
</evidence>
<dbReference type="Proteomes" id="UP000675379">
    <property type="component" value="Unassembled WGS sequence"/>
</dbReference>
<dbReference type="Gene3D" id="1.10.10.10">
    <property type="entry name" value="Winged helix-like DNA-binding domain superfamily/Winged helix DNA-binding domain"/>
    <property type="match status" value="1"/>
</dbReference>
<evidence type="ECO:0000256" key="4">
    <source>
        <dbReference type="ARBA" id="ARBA00023163"/>
    </source>
</evidence>
<dbReference type="PANTHER" id="PTHR30126:SF64">
    <property type="entry name" value="HTH-TYPE TRANSCRIPTIONAL REGULATOR CITR"/>
    <property type="match status" value="1"/>
</dbReference>
<dbReference type="EMBL" id="JAGSCS010000010">
    <property type="protein sequence ID" value="MBR0576362.1"/>
    <property type="molecule type" value="Genomic_DNA"/>
</dbReference>
<dbReference type="InterPro" id="IPR005119">
    <property type="entry name" value="LysR_subst-bd"/>
</dbReference>
<name>A0A941CQH2_9CLOT</name>
<dbReference type="InterPro" id="IPR000847">
    <property type="entry name" value="LysR_HTH_N"/>
</dbReference>
<dbReference type="Gene3D" id="3.40.190.10">
    <property type="entry name" value="Periplasmic binding protein-like II"/>
    <property type="match status" value="2"/>
</dbReference>
<keyword evidence="2" id="KW-0805">Transcription regulation</keyword>
<organism evidence="6 7">
    <name type="scientific">Proteiniclasticum sediminis</name>
    <dbReference type="NCBI Taxonomy" id="2804028"/>
    <lineage>
        <taxon>Bacteria</taxon>
        <taxon>Bacillati</taxon>
        <taxon>Bacillota</taxon>
        <taxon>Clostridia</taxon>
        <taxon>Eubacteriales</taxon>
        <taxon>Clostridiaceae</taxon>
        <taxon>Proteiniclasticum</taxon>
    </lineage>
</organism>
<keyword evidence="4" id="KW-0804">Transcription</keyword>
<gene>
    <name evidence="6" type="ORF">KCG48_08405</name>
</gene>